<protein>
    <submittedName>
        <fullName evidence="1">Uncharacterized protein</fullName>
    </submittedName>
</protein>
<organism evidence="1 2">
    <name type="scientific">Saponaria officinalis</name>
    <name type="common">Common soapwort</name>
    <name type="synonym">Lychnis saponaria</name>
    <dbReference type="NCBI Taxonomy" id="3572"/>
    <lineage>
        <taxon>Eukaryota</taxon>
        <taxon>Viridiplantae</taxon>
        <taxon>Streptophyta</taxon>
        <taxon>Embryophyta</taxon>
        <taxon>Tracheophyta</taxon>
        <taxon>Spermatophyta</taxon>
        <taxon>Magnoliopsida</taxon>
        <taxon>eudicotyledons</taxon>
        <taxon>Gunneridae</taxon>
        <taxon>Pentapetalae</taxon>
        <taxon>Caryophyllales</taxon>
        <taxon>Caryophyllaceae</taxon>
        <taxon>Caryophylleae</taxon>
        <taxon>Saponaria</taxon>
    </lineage>
</organism>
<accession>A0AAW1KU99</accession>
<dbReference type="AlphaFoldDB" id="A0AAW1KU99"/>
<evidence type="ECO:0000313" key="2">
    <source>
        <dbReference type="Proteomes" id="UP001443914"/>
    </source>
</evidence>
<comment type="caution">
    <text evidence="1">The sequence shown here is derived from an EMBL/GenBank/DDBJ whole genome shotgun (WGS) entry which is preliminary data.</text>
</comment>
<dbReference type="Proteomes" id="UP001443914">
    <property type="component" value="Unassembled WGS sequence"/>
</dbReference>
<keyword evidence="2" id="KW-1185">Reference proteome</keyword>
<gene>
    <name evidence="1" type="ORF">RND81_05G179100</name>
</gene>
<sequence>MFGLGHTFDATPRGGPKAFVSEYAVRDKAGMGNVLGAVAEAAFLIGLERNRFVFISLVIYDLPLPELVLTVLNYLVFVSLQRRGEDGMLSSSKVNYEF</sequence>
<dbReference type="InterPro" id="IPR051563">
    <property type="entry name" value="Glycosyl_Hydrolase_51"/>
</dbReference>
<proteinExistence type="predicted"/>
<dbReference type="PANTHER" id="PTHR31776">
    <property type="entry name" value="ALPHA-L-ARABINOFURANOSIDASE 1"/>
    <property type="match status" value="1"/>
</dbReference>
<evidence type="ECO:0000313" key="1">
    <source>
        <dbReference type="EMBL" id="KAK9725942.1"/>
    </source>
</evidence>
<name>A0AAW1KU99_SAPOF</name>
<reference evidence="1" key="1">
    <citation type="submission" date="2024-03" db="EMBL/GenBank/DDBJ databases">
        <title>WGS assembly of Saponaria officinalis var. Norfolk2.</title>
        <authorList>
            <person name="Jenkins J."/>
            <person name="Shu S."/>
            <person name="Grimwood J."/>
            <person name="Barry K."/>
            <person name="Goodstein D."/>
            <person name="Schmutz J."/>
            <person name="Leebens-Mack J."/>
            <person name="Osbourn A."/>
        </authorList>
    </citation>
    <scope>NUCLEOTIDE SEQUENCE [LARGE SCALE GENOMIC DNA]</scope>
    <source>
        <strain evidence="1">JIC</strain>
    </source>
</reference>
<dbReference type="GO" id="GO:0046556">
    <property type="term" value="F:alpha-L-arabinofuranosidase activity"/>
    <property type="evidence" value="ECO:0007669"/>
    <property type="project" value="TreeGrafter"/>
</dbReference>
<dbReference type="EMBL" id="JBDFQZ010000005">
    <property type="protein sequence ID" value="KAK9725942.1"/>
    <property type="molecule type" value="Genomic_DNA"/>
</dbReference>
<dbReference type="PANTHER" id="PTHR31776:SF0">
    <property type="entry name" value="ALPHA-L-ARABINOFURANOSIDASE 1"/>
    <property type="match status" value="1"/>
</dbReference>